<keyword evidence="1 5" id="KW-0489">Methyltransferase</keyword>
<feature type="domain" description="Methyltransferase small" evidence="6">
    <location>
        <begin position="109"/>
        <end position="193"/>
    </location>
</feature>
<gene>
    <name evidence="5" type="primary">prmC</name>
    <name evidence="8" type="ORF">CLV47_10272</name>
</gene>
<dbReference type="NCBIfam" id="TIGR00536">
    <property type="entry name" value="hemK_fam"/>
    <property type="match status" value="1"/>
</dbReference>
<protein>
    <recommendedName>
        <fullName evidence="5">Release factor glutamine methyltransferase</fullName>
        <shortName evidence="5">RF MTase</shortName>
        <ecNumber evidence="5">2.1.1.297</ecNumber>
    </recommendedName>
    <alternativeName>
        <fullName evidence="5">N5-glutamine methyltransferase PrmC</fullName>
    </alternativeName>
    <alternativeName>
        <fullName evidence="5">Protein-(glutamine-N5) MTase PrmC</fullName>
    </alternativeName>
    <alternativeName>
        <fullName evidence="5">Protein-glutamine N-methyltransferase PrmC</fullName>
    </alternativeName>
</protein>
<name>A0A2T1A455_9ACTN</name>
<dbReference type="HAMAP" id="MF_02126">
    <property type="entry name" value="RF_methyltr_PrmC"/>
    <property type="match status" value="1"/>
</dbReference>
<dbReference type="InterPro" id="IPR040758">
    <property type="entry name" value="PrmC_N"/>
</dbReference>
<organism evidence="8 9">
    <name type="scientific">Antricoccus suffuscus</name>
    <dbReference type="NCBI Taxonomy" id="1629062"/>
    <lineage>
        <taxon>Bacteria</taxon>
        <taxon>Bacillati</taxon>
        <taxon>Actinomycetota</taxon>
        <taxon>Actinomycetes</taxon>
        <taxon>Geodermatophilales</taxon>
        <taxon>Antricoccaceae</taxon>
        <taxon>Antricoccus</taxon>
    </lineage>
</organism>
<evidence type="ECO:0000259" key="6">
    <source>
        <dbReference type="Pfam" id="PF05175"/>
    </source>
</evidence>
<dbReference type="Gene3D" id="1.10.8.10">
    <property type="entry name" value="DNA helicase RuvA subunit, C-terminal domain"/>
    <property type="match status" value="1"/>
</dbReference>
<dbReference type="Gene3D" id="3.40.50.150">
    <property type="entry name" value="Vaccinia Virus protein VP39"/>
    <property type="match status" value="1"/>
</dbReference>
<dbReference type="Pfam" id="PF17827">
    <property type="entry name" value="PrmC_N"/>
    <property type="match status" value="1"/>
</dbReference>
<dbReference type="InterPro" id="IPR019874">
    <property type="entry name" value="RF_methyltr_PrmC"/>
</dbReference>
<dbReference type="InterPro" id="IPR004556">
    <property type="entry name" value="HemK-like"/>
</dbReference>
<dbReference type="EMBL" id="PVUE01000002">
    <property type="protein sequence ID" value="PRZ43386.1"/>
    <property type="molecule type" value="Genomic_DNA"/>
</dbReference>
<dbReference type="RefSeq" id="WP_238145193.1">
    <property type="nucleotide sequence ID" value="NZ_PVUE01000002.1"/>
</dbReference>
<evidence type="ECO:0000313" key="9">
    <source>
        <dbReference type="Proteomes" id="UP000237752"/>
    </source>
</evidence>
<keyword evidence="2 5" id="KW-0808">Transferase</keyword>
<keyword evidence="9" id="KW-1185">Reference proteome</keyword>
<evidence type="ECO:0000313" key="8">
    <source>
        <dbReference type="EMBL" id="PRZ43386.1"/>
    </source>
</evidence>
<comment type="caution">
    <text evidence="8">The sequence shown here is derived from an EMBL/GenBank/DDBJ whole genome shotgun (WGS) entry which is preliminary data.</text>
</comment>
<keyword evidence="3 5" id="KW-0949">S-adenosyl-L-methionine</keyword>
<reference evidence="8 9" key="1">
    <citation type="submission" date="2018-03" db="EMBL/GenBank/DDBJ databases">
        <title>Genomic Encyclopedia of Archaeal and Bacterial Type Strains, Phase II (KMG-II): from individual species to whole genera.</title>
        <authorList>
            <person name="Goeker M."/>
        </authorList>
    </citation>
    <scope>NUCLEOTIDE SEQUENCE [LARGE SCALE GENOMIC DNA]</scope>
    <source>
        <strain evidence="8 9">DSM 100065</strain>
    </source>
</reference>
<dbReference type="CDD" id="cd02440">
    <property type="entry name" value="AdoMet_MTases"/>
    <property type="match status" value="1"/>
</dbReference>
<comment type="caution">
    <text evidence="5">Lacks conserved residue(s) required for the propagation of feature annotation.</text>
</comment>
<evidence type="ECO:0000256" key="4">
    <source>
        <dbReference type="ARBA" id="ARBA00048391"/>
    </source>
</evidence>
<proteinExistence type="inferred from homology"/>
<dbReference type="SUPFAM" id="SSF53335">
    <property type="entry name" value="S-adenosyl-L-methionine-dependent methyltransferases"/>
    <property type="match status" value="1"/>
</dbReference>
<dbReference type="InterPro" id="IPR007848">
    <property type="entry name" value="Small_mtfrase_dom"/>
</dbReference>
<dbReference type="PANTHER" id="PTHR18895:SF74">
    <property type="entry name" value="MTRF1L RELEASE FACTOR GLUTAMINE METHYLTRANSFERASE"/>
    <property type="match status" value="1"/>
</dbReference>
<dbReference type="InterPro" id="IPR029063">
    <property type="entry name" value="SAM-dependent_MTases_sf"/>
</dbReference>
<comment type="similarity">
    <text evidence="5">Belongs to the protein N5-glutamine methyltransferase family. PrmC subfamily.</text>
</comment>
<dbReference type="AlphaFoldDB" id="A0A2T1A455"/>
<evidence type="ECO:0000256" key="1">
    <source>
        <dbReference type="ARBA" id="ARBA00022603"/>
    </source>
</evidence>
<evidence type="ECO:0000256" key="2">
    <source>
        <dbReference type="ARBA" id="ARBA00022679"/>
    </source>
</evidence>
<dbReference type="InterPro" id="IPR050320">
    <property type="entry name" value="N5-glutamine_MTase"/>
</dbReference>
<accession>A0A2T1A455</accession>
<dbReference type="PANTHER" id="PTHR18895">
    <property type="entry name" value="HEMK METHYLTRANSFERASE"/>
    <property type="match status" value="1"/>
</dbReference>
<dbReference type="EC" id="2.1.1.297" evidence="5"/>
<evidence type="ECO:0000256" key="5">
    <source>
        <dbReference type="HAMAP-Rule" id="MF_02126"/>
    </source>
</evidence>
<evidence type="ECO:0000256" key="3">
    <source>
        <dbReference type="ARBA" id="ARBA00022691"/>
    </source>
</evidence>
<dbReference type="Pfam" id="PF05175">
    <property type="entry name" value="MTS"/>
    <property type="match status" value="1"/>
</dbReference>
<evidence type="ECO:0000259" key="7">
    <source>
        <dbReference type="Pfam" id="PF17827"/>
    </source>
</evidence>
<feature type="binding site" evidence="5">
    <location>
        <position position="190"/>
    </location>
    <ligand>
        <name>S-adenosyl-L-methionine</name>
        <dbReference type="ChEBI" id="CHEBI:59789"/>
    </ligand>
</feature>
<dbReference type="GO" id="GO:0032259">
    <property type="term" value="P:methylation"/>
    <property type="evidence" value="ECO:0007669"/>
    <property type="project" value="UniProtKB-KW"/>
</dbReference>
<dbReference type="Proteomes" id="UP000237752">
    <property type="component" value="Unassembled WGS sequence"/>
</dbReference>
<feature type="binding site" evidence="5">
    <location>
        <position position="145"/>
    </location>
    <ligand>
        <name>S-adenosyl-L-methionine</name>
        <dbReference type="ChEBI" id="CHEBI:59789"/>
    </ligand>
</feature>
<sequence length="287" mass="30506">MIEPGSPHHARIQGARRLATAGVASAAYDAAELLAQVLHTEALRLPMAADLDAEQAAAYEALLVRREAREPLQHILGVAYFDGLEIAVGPGVFTPRPETELIVEYAAKRLSAVDRPRVVDMCAGSGAIALALKNRLPAAYVAMVEIDPVAASWARRNAKELGLDVTVRCDDATDLAAVRALGPVDVVTCNPPYVPIGVPVAAEVRDHDPALALWGGADGLDVIRRLLPVIAALLVPGGLVLIEHHDDHQPELLALIETVPGFSSVRGHRDLAGRPRFASAVWAPRAH</sequence>
<feature type="binding site" evidence="5">
    <location>
        <begin position="190"/>
        <end position="193"/>
    </location>
    <ligand>
        <name>substrate</name>
    </ligand>
</feature>
<feature type="domain" description="Release factor glutamine methyltransferase N-terminal" evidence="7">
    <location>
        <begin position="10"/>
        <end position="77"/>
    </location>
</feature>
<dbReference type="GO" id="GO:0102559">
    <property type="term" value="F:peptide chain release factor N(5)-glutamine methyltransferase activity"/>
    <property type="evidence" value="ECO:0007669"/>
    <property type="project" value="UniProtKB-EC"/>
</dbReference>
<dbReference type="NCBIfam" id="TIGR03534">
    <property type="entry name" value="RF_mod_PrmC"/>
    <property type="match status" value="1"/>
</dbReference>
<comment type="function">
    <text evidence="5">Methylates the class 1 translation termination release factors RF1/PrfA and RF2/PrfB on the glutamine residue of the universally conserved GGQ motif.</text>
</comment>
<comment type="catalytic activity">
    <reaction evidence="4 5">
        <text>L-glutaminyl-[peptide chain release factor] + S-adenosyl-L-methionine = N(5)-methyl-L-glutaminyl-[peptide chain release factor] + S-adenosyl-L-homocysteine + H(+)</text>
        <dbReference type="Rhea" id="RHEA:42896"/>
        <dbReference type="Rhea" id="RHEA-COMP:10271"/>
        <dbReference type="Rhea" id="RHEA-COMP:10272"/>
        <dbReference type="ChEBI" id="CHEBI:15378"/>
        <dbReference type="ChEBI" id="CHEBI:30011"/>
        <dbReference type="ChEBI" id="CHEBI:57856"/>
        <dbReference type="ChEBI" id="CHEBI:59789"/>
        <dbReference type="ChEBI" id="CHEBI:61891"/>
        <dbReference type="EC" id="2.1.1.297"/>
    </reaction>
</comment>